<reference evidence="2 3" key="1">
    <citation type="submission" date="2015-04" db="EMBL/GenBank/DDBJ databases">
        <authorList>
            <person name="Syromyatnikov M.Y."/>
            <person name="Popov V.N."/>
        </authorList>
    </citation>
    <scope>NUCLEOTIDE SEQUENCE [LARGE SCALE GENOMIC DNA]</scope>
</reference>
<feature type="transmembrane region" description="Helical" evidence="1">
    <location>
        <begin position="12"/>
        <end position="29"/>
    </location>
</feature>
<dbReference type="Proteomes" id="UP000183832">
    <property type="component" value="Unassembled WGS sequence"/>
</dbReference>
<keyword evidence="1" id="KW-1133">Transmembrane helix</keyword>
<keyword evidence="1" id="KW-0472">Membrane</keyword>
<organism evidence="2 3">
    <name type="scientific">Clunio marinus</name>
    <dbReference type="NCBI Taxonomy" id="568069"/>
    <lineage>
        <taxon>Eukaryota</taxon>
        <taxon>Metazoa</taxon>
        <taxon>Ecdysozoa</taxon>
        <taxon>Arthropoda</taxon>
        <taxon>Hexapoda</taxon>
        <taxon>Insecta</taxon>
        <taxon>Pterygota</taxon>
        <taxon>Neoptera</taxon>
        <taxon>Endopterygota</taxon>
        <taxon>Diptera</taxon>
        <taxon>Nematocera</taxon>
        <taxon>Chironomoidea</taxon>
        <taxon>Chironomidae</taxon>
        <taxon>Clunio</taxon>
    </lineage>
</organism>
<evidence type="ECO:0000313" key="3">
    <source>
        <dbReference type="Proteomes" id="UP000183832"/>
    </source>
</evidence>
<dbReference type="EMBL" id="CVRI01000043">
    <property type="protein sequence ID" value="CRK96253.1"/>
    <property type="molecule type" value="Genomic_DNA"/>
</dbReference>
<proteinExistence type="predicted"/>
<evidence type="ECO:0000313" key="2">
    <source>
        <dbReference type="EMBL" id="CRK96253.1"/>
    </source>
</evidence>
<evidence type="ECO:0000256" key="1">
    <source>
        <dbReference type="SAM" id="Phobius"/>
    </source>
</evidence>
<name>A0A1J1I7J1_9DIPT</name>
<dbReference type="AlphaFoldDB" id="A0A1J1I7J1"/>
<keyword evidence="1" id="KW-0812">Transmembrane</keyword>
<accession>A0A1J1I7J1</accession>
<protein>
    <submittedName>
        <fullName evidence="2">CLUMA_CG009679, isoform A</fullName>
    </submittedName>
</protein>
<sequence>MCDFIQQVLVPTVYKGILLLSLGLLTLEAHKAMKKLPLRQILLKQNTMRKRLCGKTRSSTQISLMEEHNTSERMLSYGALINHQH</sequence>
<keyword evidence="3" id="KW-1185">Reference proteome</keyword>
<gene>
    <name evidence="2" type="ORF">CLUMA_CG009679</name>
</gene>